<name>A0A1J4JJZ0_9EUKA</name>
<organism evidence="2 3">
    <name type="scientific">Tritrichomonas foetus</name>
    <dbReference type="NCBI Taxonomy" id="1144522"/>
    <lineage>
        <taxon>Eukaryota</taxon>
        <taxon>Metamonada</taxon>
        <taxon>Parabasalia</taxon>
        <taxon>Tritrichomonadida</taxon>
        <taxon>Tritrichomonadidae</taxon>
        <taxon>Tritrichomonas</taxon>
    </lineage>
</organism>
<dbReference type="OrthoDB" id="8170117at2759"/>
<feature type="compositionally biased region" description="Polar residues" evidence="1">
    <location>
        <begin position="1"/>
        <end position="17"/>
    </location>
</feature>
<dbReference type="InterPro" id="IPR005301">
    <property type="entry name" value="MOB_kinase_act_fam"/>
</dbReference>
<accession>A0A1J4JJZ0</accession>
<comment type="caution">
    <text evidence="2">The sequence shown here is derived from an EMBL/GenBank/DDBJ whole genome shotgun (WGS) entry which is preliminary data.</text>
</comment>
<gene>
    <name evidence="2" type="ORF">TRFO_08411</name>
</gene>
<reference evidence="2" key="1">
    <citation type="submission" date="2016-10" db="EMBL/GenBank/DDBJ databases">
        <authorList>
            <person name="Benchimol M."/>
            <person name="Almeida L.G."/>
            <person name="Vasconcelos A.T."/>
            <person name="Perreira-Neves A."/>
            <person name="Rosa I.A."/>
            <person name="Tasca T."/>
            <person name="Bogo M.R."/>
            <person name="de Souza W."/>
        </authorList>
    </citation>
    <scope>NUCLEOTIDE SEQUENCE [LARGE SCALE GENOMIC DNA]</scope>
    <source>
        <strain evidence="2">K</strain>
    </source>
</reference>
<dbReference type="Gene3D" id="1.20.140.30">
    <property type="entry name" value="MOB kinase activator"/>
    <property type="match status" value="1"/>
</dbReference>
<dbReference type="AlphaFoldDB" id="A0A1J4JJZ0"/>
<evidence type="ECO:0000313" key="3">
    <source>
        <dbReference type="Proteomes" id="UP000179807"/>
    </source>
</evidence>
<evidence type="ECO:0000313" key="2">
    <source>
        <dbReference type="EMBL" id="OHS99466.1"/>
    </source>
</evidence>
<dbReference type="Pfam" id="PF03637">
    <property type="entry name" value="Mob1_phocein"/>
    <property type="match status" value="1"/>
</dbReference>
<dbReference type="EMBL" id="MLAK01001004">
    <property type="protein sequence ID" value="OHS99466.1"/>
    <property type="molecule type" value="Genomic_DNA"/>
</dbReference>
<dbReference type="RefSeq" id="XP_068352603.1">
    <property type="nucleotide sequence ID" value="XM_068494269.1"/>
</dbReference>
<dbReference type="SUPFAM" id="SSF101152">
    <property type="entry name" value="Mob1/phocein"/>
    <property type="match status" value="1"/>
</dbReference>
<proteinExistence type="predicted"/>
<keyword evidence="3" id="KW-1185">Reference proteome</keyword>
<protein>
    <submittedName>
        <fullName evidence="2">Mob1/phocein family protein</fullName>
    </submittedName>
</protein>
<dbReference type="Proteomes" id="UP000179807">
    <property type="component" value="Unassembled WGS sequence"/>
</dbReference>
<feature type="region of interest" description="Disordered" evidence="1">
    <location>
        <begin position="1"/>
        <end position="40"/>
    </location>
</feature>
<evidence type="ECO:0000256" key="1">
    <source>
        <dbReference type="SAM" id="MobiDB-lite"/>
    </source>
</evidence>
<dbReference type="InterPro" id="IPR036703">
    <property type="entry name" value="MOB_kinase_act_sf"/>
</dbReference>
<dbReference type="GeneID" id="94828973"/>
<dbReference type="VEuPathDB" id="TrichDB:TRFO_08411"/>
<sequence length="219" mass="25603">MNKNSMIATGSPQNDQTFRPIKPHISSKRQGTSGKEKVESIPQIDLRQAVKLPEGEDLNEWLAKNVSDFYRQVSMLYSTITEFCTDEHCPVMSAGPGYRYLWSEDQSGSHPAEVTAPQYIIYLLKWIDSLLENEEIFPSTSNAPFPDDFIVYVKNCMKRLFRFYAHCYYHHLENFQALKMEKLLNTSFKHFIFFSYEFNLISQDQLEPLRDYIELVLNS</sequence>
<dbReference type="SMART" id="SM01388">
    <property type="entry name" value="Mob1_phocein"/>
    <property type="match status" value="1"/>
</dbReference>
<dbReference type="PANTHER" id="PTHR22599">
    <property type="entry name" value="MPS ONE BINDER KINASE ACTIVATOR-LIKE MOB"/>
    <property type="match status" value="1"/>
</dbReference>